<sequence length="205" mass="22580">MRIKKLLNIFLMFIFSLFLVNFILFLPVFADSLWNQNSPSPYSSEKTYKIGDIITVLIVENTNAKHKAGTDTDVKDDMSFKFTHTINSLIPLIDQNNSAAFNNGNKYSGSGSTQRASSVTAKVAAIVMEVLPNGNISIEGSHKISINDEMQEVVISGIVRAKDITANNVVYSYQIANANVSVTGVGVVQEAEDPGWLTRVLNWLF</sequence>
<reference evidence="8 9" key="1">
    <citation type="journal article" date="2016" name="Nat. Commun.">
        <title>Thousands of microbial genomes shed light on interconnected biogeochemical processes in an aquifer system.</title>
        <authorList>
            <person name="Anantharaman K."/>
            <person name="Brown C.T."/>
            <person name="Hug L.A."/>
            <person name="Sharon I."/>
            <person name="Castelle C.J."/>
            <person name="Probst A.J."/>
            <person name="Thomas B.C."/>
            <person name="Singh A."/>
            <person name="Wilkins M.J."/>
            <person name="Karaoz U."/>
            <person name="Brodie E.L."/>
            <person name="Williams K.H."/>
            <person name="Hubbard S.S."/>
            <person name="Banfield J.F."/>
        </authorList>
    </citation>
    <scope>NUCLEOTIDE SEQUENCE [LARGE SCALE GENOMIC DNA]</scope>
</reference>
<comment type="subcellular location">
    <subcellularLocation>
        <location evidence="7">Cell outer membrane</location>
    </subcellularLocation>
    <subcellularLocation>
        <location evidence="7">Bacterial flagellum basal body</location>
    </subcellularLocation>
</comment>
<organism evidence="8 9">
    <name type="scientific">candidate division WOR-1 bacterium RIFOXYB2_FULL_36_35</name>
    <dbReference type="NCBI Taxonomy" id="1802578"/>
    <lineage>
        <taxon>Bacteria</taxon>
        <taxon>Bacillati</taxon>
        <taxon>Saganbacteria</taxon>
    </lineage>
</organism>
<comment type="function">
    <text evidence="1 7">Assembles around the rod to form the L-ring and probably protects the motor/basal body from shearing forces during rotation.</text>
</comment>
<gene>
    <name evidence="7" type="primary">flgH</name>
    <name evidence="8" type="ORF">A2290_04425</name>
</gene>
<keyword evidence="6 7" id="KW-0998">Cell outer membrane</keyword>
<dbReference type="Proteomes" id="UP000177905">
    <property type="component" value="Unassembled WGS sequence"/>
</dbReference>
<name>A0A1F4S7C8_UNCSA</name>
<dbReference type="PRINTS" id="PR01008">
    <property type="entry name" value="FLGLRINGFLGH"/>
</dbReference>
<dbReference type="GO" id="GO:0009279">
    <property type="term" value="C:cell outer membrane"/>
    <property type="evidence" value="ECO:0007669"/>
    <property type="project" value="UniProtKB-SubCell"/>
</dbReference>
<evidence type="ECO:0000256" key="7">
    <source>
        <dbReference type="HAMAP-Rule" id="MF_00415"/>
    </source>
</evidence>
<evidence type="ECO:0000256" key="3">
    <source>
        <dbReference type="ARBA" id="ARBA00022729"/>
    </source>
</evidence>
<evidence type="ECO:0000256" key="5">
    <source>
        <dbReference type="ARBA" id="ARBA00023143"/>
    </source>
</evidence>
<accession>A0A1F4S7C8</accession>
<evidence type="ECO:0000256" key="2">
    <source>
        <dbReference type="ARBA" id="ARBA00006929"/>
    </source>
</evidence>
<dbReference type="InterPro" id="IPR000527">
    <property type="entry name" value="Flag_Lring"/>
</dbReference>
<comment type="similarity">
    <text evidence="2 7">Belongs to the FlgH family.</text>
</comment>
<dbReference type="Pfam" id="PF02107">
    <property type="entry name" value="FlgH"/>
    <property type="match status" value="1"/>
</dbReference>
<evidence type="ECO:0000313" key="8">
    <source>
        <dbReference type="EMBL" id="OGC16324.1"/>
    </source>
</evidence>
<protein>
    <recommendedName>
        <fullName evidence="7">Flagellar L-ring protein</fullName>
    </recommendedName>
    <alternativeName>
        <fullName evidence="7">Basal body L-ring protein</fullName>
    </alternativeName>
</protein>
<dbReference type="GO" id="GO:0071973">
    <property type="term" value="P:bacterial-type flagellum-dependent cell motility"/>
    <property type="evidence" value="ECO:0007669"/>
    <property type="project" value="InterPro"/>
</dbReference>
<proteinExistence type="inferred from homology"/>
<evidence type="ECO:0000313" key="9">
    <source>
        <dbReference type="Proteomes" id="UP000177905"/>
    </source>
</evidence>
<keyword evidence="5 7" id="KW-0975">Bacterial flagellum</keyword>
<dbReference type="GO" id="GO:0003774">
    <property type="term" value="F:cytoskeletal motor activity"/>
    <property type="evidence" value="ECO:0007669"/>
    <property type="project" value="InterPro"/>
</dbReference>
<dbReference type="EMBL" id="MEUA01000010">
    <property type="protein sequence ID" value="OGC16324.1"/>
    <property type="molecule type" value="Genomic_DNA"/>
</dbReference>
<dbReference type="HAMAP" id="MF_00415">
    <property type="entry name" value="FlgH"/>
    <property type="match status" value="1"/>
</dbReference>
<evidence type="ECO:0000256" key="6">
    <source>
        <dbReference type="ARBA" id="ARBA00023237"/>
    </source>
</evidence>
<keyword evidence="4 7" id="KW-0472">Membrane</keyword>
<dbReference type="PANTHER" id="PTHR34933">
    <property type="entry name" value="FLAGELLAR L-RING PROTEIN"/>
    <property type="match status" value="1"/>
</dbReference>
<evidence type="ECO:0000256" key="4">
    <source>
        <dbReference type="ARBA" id="ARBA00023136"/>
    </source>
</evidence>
<evidence type="ECO:0000256" key="1">
    <source>
        <dbReference type="ARBA" id="ARBA00002591"/>
    </source>
</evidence>
<dbReference type="GO" id="GO:0009427">
    <property type="term" value="C:bacterial-type flagellum basal body, distal rod, L ring"/>
    <property type="evidence" value="ECO:0007669"/>
    <property type="project" value="InterPro"/>
</dbReference>
<comment type="caution">
    <text evidence="8">The sequence shown here is derived from an EMBL/GenBank/DDBJ whole genome shotgun (WGS) entry which is preliminary data.</text>
</comment>
<comment type="subunit">
    <text evidence="7">The basal body constitutes a major portion of the flagellar organelle and consists of four rings (L,P,S, and M) mounted on a central rod.</text>
</comment>
<dbReference type="AlphaFoldDB" id="A0A1F4S7C8"/>
<dbReference type="PANTHER" id="PTHR34933:SF1">
    <property type="entry name" value="FLAGELLAR L-RING PROTEIN"/>
    <property type="match status" value="1"/>
</dbReference>
<keyword evidence="3" id="KW-0732">Signal</keyword>